<dbReference type="CDD" id="cd17346">
    <property type="entry name" value="MFS_DtpA_like"/>
    <property type="match status" value="1"/>
</dbReference>
<evidence type="ECO:0000313" key="11">
    <source>
        <dbReference type="Proteomes" id="UP000295668"/>
    </source>
</evidence>
<evidence type="ECO:0000256" key="4">
    <source>
        <dbReference type="ARBA" id="ARBA00022692"/>
    </source>
</evidence>
<comment type="similarity">
    <text evidence="8">Belongs to the major facilitator superfamily. Proton-dependent oligopeptide transporter (POT/PTR) (TC 2.A.17) family.</text>
</comment>
<keyword evidence="11" id="KW-1185">Reference proteome</keyword>
<feature type="transmembrane region" description="Helical" evidence="9">
    <location>
        <begin position="59"/>
        <end position="79"/>
    </location>
</feature>
<dbReference type="AlphaFoldDB" id="A0A4R5MM74"/>
<dbReference type="InterPro" id="IPR036259">
    <property type="entry name" value="MFS_trans_sf"/>
</dbReference>
<dbReference type="NCBIfam" id="TIGR00924">
    <property type="entry name" value="yjdL_sub1_fam"/>
    <property type="match status" value="1"/>
</dbReference>
<organism evidence="10 11">
    <name type="scientific">Pedobacter changchengzhani</name>
    <dbReference type="NCBI Taxonomy" id="2529274"/>
    <lineage>
        <taxon>Bacteria</taxon>
        <taxon>Pseudomonadati</taxon>
        <taxon>Bacteroidota</taxon>
        <taxon>Sphingobacteriia</taxon>
        <taxon>Sphingobacteriales</taxon>
        <taxon>Sphingobacteriaceae</taxon>
        <taxon>Pedobacter</taxon>
    </lineage>
</organism>
<feature type="transmembrane region" description="Helical" evidence="9">
    <location>
        <begin position="150"/>
        <end position="171"/>
    </location>
</feature>
<dbReference type="Proteomes" id="UP000295668">
    <property type="component" value="Unassembled WGS sequence"/>
</dbReference>
<feature type="transmembrane region" description="Helical" evidence="9">
    <location>
        <begin position="250"/>
        <end position="269"/>
    </location>
</feature>
<evidence type="ECO:0000256" key="5">
    <source>
        <dbReference type="ARBA" id="ARBA00022856"/>
    </source>
</evidence>
<feature type="transmembrane region" description="Helical" evidence="9">
    <location>
        <begin position="422"/>
        <end position="442"/>
    </location>
</feature>
<dbReference type="GO" id="GO:0006857">
    <property type="term" value="P:oligopeptide transport"/>
    <property type="evidence" value="ECO:0007669"/>
    <property type="project" value="InterPro"/>
</dbReference>
<evidence type="ECO:0000256" key="7">
    <source>
        <dbReference type="ARBA" id="ARBA00023136"/>
    </source>
</evidence>
<dbReference type="GO" id="GO:0005886">
    <property type="term" value="C:plasma membrane"/>
    <property type="evidence" value="ECO:0007669"/>
    <property type="project" value="UniProtKB-SubCell"/>
</dbReference>
<dbReference type="GO" id="GO:1904680">
    <property type="term" value="F:peptide transmembrane transporter activity"/>
    <property type="evidence" value="ECO:0007669"/>
    <property type="project" value="InterPro"/>
</dbReference>
<feature type="transmembrane region" description="Helical" evidence="9">
    <location>
        <begin position="389"/>
        <end position="410"/>
    </location>
</feature>
<name>A0A4R5MM74_9SPHI</name>
<dbReference type="PROSITE" id="PS01023">
    <property type="entry name" value="PTR2_2"/>
    <property type="match status" value="1"/>
</dbReference>
<feature type="transmembrane region" description="Helical" evidence="9">
    <location>
        <begin position="21"/>
        <end position="47"/>
    </location>
</feature>
<dbReference type="InterPro" id="IPR000109">
    <property type="entry name" value="POT_fam"/>
</dbReference>
<feature type="transmembrane region" description="Helical" evidence="9">
    <location>
        <begin position="357"/>
        <end position="377"/>
    </location>
</feature>
<dbReference type="RefSeq" id="WP_133262346.1">
    <property type="nucleotide sequence ID" value="NZ_SJCY01000004.1"/>
</dbReference>
<feature type="transmembrane region" description="Helical" evidence="9">
    <location>
        <begin position="305"/>
        <end position="323"/>
    </location>
</feature>
<dbReference type="Gene3D" id="1.20.1250.20">
    <property type="entry name" value="MFS general substrate transporter like domains"/>
    <property type="match status" value="1"/>
</dbReference>
<keyword evidence="3" id="KW-1003">Cell membrane</keyword>
<keyword evidence="6 9" id="KW-1133">Transmembrane helix</keyword>
<comment type="caution">
    <text evidence="10">The sequence shown here is derived from an EMBL/GenBank/DDBJ whole genome shotgun (WGS) entry which is preliminary data.</text>
</comment>
<evidence type="ECO:0000256" key="6">
    <source>
        <dbReference type="ARBA" id="ARBA00022989"/>
    </source>
</evidence>
<keyword evidence="2 8" id="KW-0813">Transport</keyword>
<keyword evidence="7 9" id="KW-0472">Membrane</keyword>
<evidence type="ECO:0000313" key="10">
    <source>
        <dbReference type="EMBL" id="TDG36616.1"/>
    </source>
</evidence>
<feature type="transmembrane region" description="Helical" evidence="9">
    <location>
        <begin position="111"/>
        <end position="129"/>
    </location>
</feature>
<proteinExistence type="inferred from homology"/>
<evidence type="ECO:0000256" key="2">
    <source>
        <dbReference type="ARBA" id="ARBA00022448"/>
    </source>
</evidence>
<accession>A0A4R5MM74</accession>
<feature type="transmembrane region" description="Helical" evidence="9">
    <location>
        <begin position="183"/>
        <end position="205"/>
    </location>
</feature>
<feature type="transmembrane region" description="Helical" evidence="9">
    <location>
        <begin position="497"/>
        <end position="518"/>
    </location>
</feature>
<evidence type="ECO:0000256" key="1">
    <source>
        <dbReference type="ARBA" id="ARBA00004651"/>
    </source>
</evidence>
<dbReference type="SUPFAM" id="SSF103473">
    <property type="entry name" value="MFS general substrate transporter"/>
    <property type="match status" value="1"/>
</dbReference>
<dbReference type="InterPro" id="IPR005279">
    <property type="entry name" value="Dipep/tripep_permease"/>
</dbReference>
<keyword evidence="5" id="KW-0653">Protein transport</keyword>
<feature type="transmembrane region" description="Helical" evidence="9">
    <location>
        <begin position="88"/>
        <end position="105"/>
    </location>
</feature>
<feature type="transmembrane region" description="Helical" evidence="9">
    <location>
        <begin position="454"/>
        <end position="477"/>
    </location>
</feature>
<dbReference type="EMBL" id="SJCY01000004">
    <property type="protein sequence ID" value="TDG36616.1"/>
    <property type="molecule type" value="Genomic_DNA"/>
</dbReference>
<keyword evidence="4 8" id="KW-0812">Transmembrane</keyword>
<reference evidence="10 11" key="1">
    <citation type="submission" date="2019-02" db="EMBL/GenBank/DDBJ databases">
        <title>Pedobacter sp. nov., a novel speices isolated from soil of pinguins habitat in Antarcitica.</title>
        <authorList>
            <person name="He R.-H."/>
        </authorList>
    </citation>
    <scope>NUCLEOTIDE SEQUENCE [LARGE SCALE GENOMIC DNA]</scope>
    <source>
        <strain evidence="10 11">E01020</strain>
    </source>
</reference>
<dbReference type="Pfam" id="PF00854">
    <property type="entry name" value="PTR2"/>
    <property type="match status" value="1"/>
</dbReference>
<gene>
    <name evidence="10" type="ORF">EZJ43_08895</name>
</gene>
<dbReference type="PANTHER" id="PTHR23517:SF15">
    <property type="entry name" value="PROTON-DEPENDENT OLIGOPEPTIDE FAMILY TRANSPORT PROTEIN"/>
    <property type="match status" value="1"/>
</dbReference>
<evidence type="ECO:0000256" key="9">
    <source>
        <dbReference type="SAM" id="Phobius"/>
    </source>
</evidence>
<evidence type="ECO:0000256" key="8">
    <source>
        <dbReference type="RuleBase" id="RU003755"/>
    </source>
</evidence>
<dbReference type="OrthoDB" id="9772725at2"/>
<dbReference type="PANTHER" id="PTHR23517">
    <property type="entry name" value="RESISTANCE PROTEIN MDTM, PUTATIVE-RELATED-RELATED"/>
    <property type="match status" value="1"/>
</dbReference>
<keyword evidence="5" id="KW-0571">Peptide transport</keyword>
<evidence type="ECO:0000256" key="3">
    <source>
        <dbReference type="ARBA" id="ARBA00022475"/>
    </source>
</evidence>
<feature type="transmembrane region" description="Helical" evidence="9">
    <location>
        <begin position="275"/>
        <end position="293"/>
    </location>
</feature>
<protein>
    <submittedName>
        <fullName evidence="10">MFS transporter</fullName>
    </submittedName>
</protein>
<dbReference type="InterPro" id="IPR050171">
    <property type="entry name" value="MFS_Transporters"/>
</dbReference>
<dbReference type="InterPro" id="IPR018456">
    <property type="entry name" value="PTR2_symporter_CS"/>
</dbReference>
<comment type="subcellular location">
    <subcellularLocation>
        <location evidence="1">Cell membrane</location>
        <topology evidence="1">Multi-pass membrane protein</topology>
    </subcellularLocation>
    <subcellularLocation>
        <location evidence="8">Membrane</location>
        <topology evidence="8">Multi-pass membrane protein</topology>
    </subcellularLocation>
</comment>
<sequence length="526" mass="58359">MEKTISLSEIQNFKGKYPKQLWALFFSEMWERFCFYGMRGMLTYFMVTQLFMKDDVAQLQYGATQAFVYAFTFIGGLFADKILGFRKSLFWGGLLMITGSLILAYDPHQFFFLGISFTIIGTGFFKPNISTMVGSLYHKNDVRRDSGFSVFYAGINVGALLGGYACIAIGKGQIFNEYIPANLTWNVAFGLAAVVMTISLITFLFTQKQMGPIGLPPNGEEFEEVIFEGIGANSKTEPAVITQKKQSSLLGTYGVYLGSLAIIPVIMIMVKKTEYTNWFMLIVGPAALIYVFYEMMKYNWAERKKLCAALIFIFFSIIFFGIYEQSGGSLSLFAARNLNDSLLGAIHLDPNGVNNSANSLFVIIFAFVFSIVWIALAKKKIEPNTIIKFGLGFLFLGGGYYIFYATRFFANIQGIASLDVFTVAYLVVTFGELCLSPIGLSIMTKLSPRKLQGVMMGMWFLGSAYGQYVAGILGAGLSKGAEADSLPQKLITYTDGYKQLAIYAIIAGVILIVISPLVKKLMQEVR</sequence>